<evidence type="ECO:0000313" key="2">
    <source>
        <dbReference type="EMBL" id="RVT95780.1"/>
    </source>
</evidence>
<keyword evidence="3" id="KW-1185">Reference proteome</keyword>
<evidence type="ECO:0000256" key="1">
    <source>
        <dbReference type="SAM" id="Phobius"/>
    </source>
</evidence>
<evidence type="ECO:0000313" key="3">
    <source>
        <dbReference type="Proteomes" id="UP000282957"/>
    </source>
</evidence>
<dbReference type="AlphaFoldDB" id="A0A437MDU5"/>
<proteinExistence type="predicted"/>
<dbReference type="EMBL" id="SACL01000005">
    <property type="protein sequence ID" value="RVT95780.1"/>
    <property type="molecule type" value="Genomic_DNA"/>
</dbReference>
<organism evidence="2 3">
    <name type="scientific">Rhodovarius crocodyli</name>
    <dbReference type="NCBI Taxonomy" id="1979269"/>
    <lineage>
        <taxon>Bacteria</taxon>
        <taxon>Pseudomonadati</taxon>
        <taxon>Pseudomonadota</taxon>
        <taxon>Alphaproteobacteria</taxon>
        <taxon>Acetobacterales</taxon>
        <taxon>Roseomonadaceae</taxon>
        <taxon>Rhodovarius</taxon>
    </lineage>
</organism>
<gene>
    <name evidence="2" type="ORF">EOD42_16450</name>
</gene>
<protein>
    <submittedName>
        <fullName evidence="2">Uncharacterized protein</fullName>
    </submittedName>
</protein>
<keyword evidence="1" id="KW-0812">Transmembrane</keyword>
<dbReference type="RefSeq" id="WP_127788641.1">
    <property type="nucleotide sequence ID" value="NZ_SACL01000005.1"/>
</dbReference>
<name>A0A437MDU5_9PROT</name>
<comment type="caution">
    <text evidence="2">The sequence shown here is derived from an EMBL/GenBank/DDBJ whole genome shotgun (WGS) entry which is preliminary data.</text>
</comment>
<dbReference type="Proteomes" id="UP000282957">
    <property type="component" value="Unassembled WGS sequence"/>
</dbReference>
<keyword evidence="1" id="KW-1133">Transmembrane helix</keyword>
<sequence>MGNDIRQIPDPVAHLFIAMQRHYRITGHATVGAAPVFNLRQSRRKPMGRGILLWLLGVPIPIILLLALIWH</sequence>
<accession>A0A437MDU5</accession>
<keyword evidence="1" id="KW-0472">Membrane</keyword>
<feature type="transmembrane region" description="Helical" evidence="1">
    <location>
        <begin position="51"/>
        <end position="70"/>
    </location>
</feature>
<reference evidence="2 3" key="1">
    <citation type="submission" date="2019-01" db="EMBL/GenBank/DDBJ databases">
        <authorList>
            <person name="Chen W.-M."/>
        </authorList>
    </citation>
    <scope>NUCLEOTIDE SEQUENCE [LARGE SCALE GENOMIC DNA]</scope>
    <source>
        <strain evidence="2 3">CCP-6</strain>
    </source>
</reference>